<feature type="transmembrane region" description="Helical" evidence="6">
    <location>
        <begin position="117"/>
        <end position="138"/>
    </location>
</feature>
<dbReference type="InterPro" id="IPR020846">
    <property type="entry name" value="MFS_dom"/>
</dbReference>
<evidence type="ECO:0000259" key="7">
    <source>
        <dbReference type="PROSITE" id="PS50850"/>
    </source>
</evidence>
<keyword evidence="9" id="KW-1185">Reference proteome</keyword>
<proteinExistence type="predicted"/>
<feature type="domain" description="Major facilitator superfamily (MFS) profile" evidence="7">
    <location>
        <begin position="26"/>
        <end position="403"/>
    </location>
</feature>
<dbReference type="Proteomes" id="UP000439986">
    <property type="component" value="Unassembled WGS sequence"/>
</dbReference>
<name>A0A844CZN6_9BURK</name>
<comment type="caution">
    <text evidence="8">The sequence shown here is derived from an EMBL/GenBank/DDBJ whole genome shotgun (WGS) entry which is preliminary data.</text>
</comment>
<feature type="transmembrane region" description="Helical" evidence="6">
    <location>
        <begin position="91"/>
        <end position="111"/>
    </location>
</feature>
<keyword evidence="5 6" id="KW-0472">Membrane</keyword>
<evidence type="ECO:0000256" key="5">
    <source>
        <dbReference type="ARBA" id="ARBA00023136"/>
    </source>
</evidence>
<feature type="transmembrane region" description="Helical" evidence="6">
    <location>
        <begin position="352"/>
        <end position="372"/>
    </location>
</feature>
<evidence type="ECO:0000256" key="1">
    <source>
        <dbReference type="ARBA" id="ARBA00004651"/>
    </source>
</evidence>
<dbReference type="PANTHER" id="PTHR43124:SF3">
    <property type="entry name" value="CHLORAMPHENICOL EFFLUX PUMP RV0191"/>
    <property type="match status" value="1"/>
</dbReference>
<keyword evidence="2" id="KW-1003">Cell membrane</keyword>
<evidence type="ECO:0000313" key="8">
    <source>
        <dbReference type="EMBL" id="MRW84181.1"/>
    </source>
</evidence>
<evidence type="ECO:0000256" key="4">
    <source>
        <dbReference type="ARBA" id="ARBA00022989"/>
    </source>
</evidence>
<protein>
    <submittedName>
        <fullName evidence="8">MFS transporter</fullName>
    </submittedName>
</protein>
<reference evidence="8 9" key="1">
    <citation type="submission" date="2019-11" db="EMBL/GenBank/DDBJ databases">
        <title>Novel species isolated from a subtropical stream in China.</title>
        <authorList>
            <person name="Lu H."/>
        </authorList>
    </citation>
    <scope>NUCLEOTIDE SEQUENCE [LARGE SCALE GENOMIC DNA]</scope>
    <source>
        <strain evidence="8 9">FT26W</strain>
    </source>
</reference>
<dbReference type="PANTHER" id="PTHR43124">
    <property type="entry name" value="PURINE EFFLUX PUMP PBUE"/>
    <property type="match status" value="1"/>
</dbReference>
<dbReference type="SUPFAM" id="SSF103473">
    <property type="entry name" value="MFS general substrate transporter"/>
    <property type="match status" value="1"/>
</dbReference>
<dbReference type="Gene3D" id="1.20.1250.20">
    <property type="entry name" value="MFS general substrate transporter like domains"/>
    <property type="match status" value="1"/>
</dbReference>
<evidence type="ECO:0000313" key="9">
    <source>
        <dbReference type="Proteomes" id="UP000439986"/>
    </source>
</evidence>
<sequence length="403" mass="40166">MVSGADLAASPRASAAPAIAAPAWLAVASLAISTFASVTTEFLPIGLLTNIAASLHVSEGTVGLMITMPGLVAALTGPLLIIASGRLDRRVVLLALSSLLVLSNVLAAMAPNLATMLLARVLLGLVVGGFWTFAPGATGHLVPAALQPRAMSYVLAGISVATIAGVPAGALLGDLIGWRAAFIASAVVASCVLVLQARVLPAMPPARAVQPRDLLAPLTHPASRLILLVALFLVAGHFTGYTYLRPMLQQVFGLSTPAVTTLLLVYGVAGFAGTFVGGQLVARNVRGTALAAALVIAVVLLLSSLAGHGAAAGTVAGAVAVFAWGAAFGLVPVAMTTWMLKAASATPEAGQALLVSFFQIAISLGALVGGLIVDGMGVVSALLAGGALAALASLLIGINRNPS</sequence>
<dbReference type="PROSITE" id="PS50850">
    <property type="entry name" value="MFS"/>
    <property type="match status" value="1"/>
</dbReference>
<evidence type="ECO:0000256" key="2">
    <source>
        <dbReference type="ARBA" id="ARBA00022475"/>
    </source>
</evidence>
<accession>A0A844CZN6</accession>
<dbReference type="CDD" id="cd17324">
    <property type="entry name" value="MFS_NepI_like"/>
    <property type="match status" value="1"/>
</dbReference>
<feature type="transmembrane region" description="Helical" evidence="6">
    <location>
        <begin position="176"/>
        <end position="195"/>
    </location>
</feature>
<keyword evidence="4 6" id="KW-1133">Transmembrane helix</keyword>
<feature type="transmembrane region" description="Helical" evidence="6">
    <location>
        <begin position="225"/>
        <end position="243"/>
    </location>
</feature>
<dbReference type="GO" id="GO:0005886">
    <property type="term" value="C:plasma membrane"/>
    <property type="evidence" value="ECO:0007669"/>
    <property type="project" value="UniProtKB-SubCell"/>
</dbReference>
<feature type="transmembrane region" description="Helical" evidence="6">
    <location>
        <begin position="317"/>
        <end position="340"/>
    </location>
</feature>
<feature type="transmembrane region" description="Helical" evidence="6">
    <location>
        <begin position="378"/>
        <end position="398"/>
    </location>
</feature>
<feature type="transmembrane region" description="Helical" evidence="6">
    <location>
        <begin position="289"/>
        <end position="311"/>
    </location>
</feature>
<dbReference type="InterPro" id="IPR011701">
    <property type="entry name" value="MFS"/>
</dbReference>
<feature type="transmembrane region" description="Helical" evidence="6">
    <location>
        <begin position="150"/>
        <end position="170"/>
    </location>
</feature>
<dbReference type="Pfam" id="PF07690">
    <property type="entry name" value="MFS_1"/>
    <property type="match status" value="1"/>
</dbReference>
<evidence type="ECO:0000256" key="6">
    <source>
        <dbReference type="SAM" id="Phobius"/>
    </source>
</evidence>
<organism evidence="8 9">
    <name type="scientific">Duganella aquatilis</name>
    <dbReference type="NCBI Taxonomy" id="2666082"/>
    <lineage>
        <taxon>Bacteria</taxon>
        <taxon>Pseudomonadati</taxon>
        <taxon>Pseudomonadota</taxon>
        <taxon>Betaproteobacteria</taxon>
        <taxon>Burkholderiales</taxon>
        <taxon>Oxalobacteraceae</taxon>
        <taxon>Telluria group</taxon>
        <taxon>Duganella</taxon>
    </lineage>
</organism>
<feature type="transmembrane region" description="Helical" evidence="6">
    <location>
        <begin position="21"/>
        <end position="43"/>
    </location>
</feature>
<keyword evidence="3 6" id="KW-0812">Transmembrane</keyword>
<gene>
    <name evidence="8" type="ORF">GJ698_08720</name>
</gene>
<dbReference type="GO" id="GO:0022857">
    <property type="term" value="F:transmembrane transporter activity"/>
    <property type="evidence" value="ECO:0007669"/>
    <property type="project" value="InterPro"/>
</dbReference>
<dbReference type="InterPro" id="IPR036259">
    <property type="entry name" value="MFS_trans_sf"/>
</dbReference>
<comment type="subcellular location">
    <subcellularLocation>
        <location evidence="1">Cell membrane</location>
        <topology evidence="1">Multi-pass membrane protein</topology>
    </subcellularLocation>
</comment>
<dbReference type="RefSeq" id="WP_154357232.1">
    <property type="nucleotide sequence ID" value="NZ_WKJL01000004.1"/>
</dbReference>
<evidence type="ECO:0000256" key="3">
    <source>
        <dbReference type="ARBA" id="ARBA00022692"/>
    </source>
</evidence>
<dbReference type="AlphaFoldDB" id="A0A844CZN6"/>
<dbReference type="InterPro" id="IPR050189">
    <property type="entry name" value="MFS_Efflux_Transporters"/>
</dbReference>
<dbReference type="EMBL" id="WKJL01000004">
    <property type="protein sequence ID" value="MRW84181.1"/>
    <property type="molecule type" value="Genomic_DNA"/>
</dbReference>
<feature type="transmembrane region" description="Helical" evidence="6">
    <location>
        <begin position="63"/>
        <end position="84"/>
    </location>
</feature>